<feature type="signal peptide" evidence="5">
    <location>
        <begin position="1"/>
        <end position="20"/>
    </location>
</feature>
<dbReference type="Proteomes" id="UP000476176">
    <property type="component" value="Unassembled WGS sequence"/>
</dbReference>
<dbReference type="InterPro" id="IPR040786">
    <property type="entry name" value="RXLR_WY"/>
</dbReference>
<evidence type="ECO:0000313" key="8">
    <source>
        <dbReference type="EMBL" id="KAE9178275.1"/>
    </source>
</evidence>
<comment type="caution">
    <text evidence="7">The sequence shown here is derived from an EMBL/GenBank/DDBJ whole genome shotgun (WGS) entry which is preliminary data.</text>
</comment>
<keyword evidence="4 5" id="KW-0732">Signal</keyword>
<comment type="function">
    <text evidence="5">Effector that suppresses plant defense responses during pathogen infection.</text>
</comment>
<reference evidence="9 10" key="1">
    <citation type="submission" date="2018-09" db="EMBL/GenBank/DDBJ databases">
        <title>Genomic investigation of the strawberry pathogen Phytophthora fragariae indicates pathogenicity is determined by transcriptional variation in three key races.</title>
        <authorList>
            <person name="Adams T.M."/>
            <person name="Armitage A.D."/>
            <person name="Sobczyk M.K."/>
            <person name="Bates H.J."/>
            <person name="Dunwell J.M."/>
            <person name="Nellist C.F."/>
            <person name="Harrison R.J."/>
        </authorList>
    </citation>
    <scope>NUCLEOTIDE SEQUENCE [LARGE SCALE GENOMIC DNA]</scope>
    <source>
        <strain evidence="8 9">BC-23</strain>
        <strain evidence="7 10">ONT-3</strain>
    </source>
</reference>
<evidence type="ECO:0000259" key="6">
    <source>
        <dbReference type="Pfam" id="PF18634"/>
    </source>
</evidence>
<gene>
    <name evidence="8" type="ORF">PF004_g25533</name>
    <name evidence="7" type="ORF">PF010_g26045</name>
</gene>
<evidence type="ECO:0000256" key="4">
    <source>
        <dbReference type="ARBA" id="ARBA00022729"/>
    </source>
</evidence>
<organism evidence="7 10">
    <name type="scientific">Phytophthora fragariae</name>
    <dbReference type="NCBI Taxonomy" id="53985"/>
    <lineage>
        <taxon>Eukaryota</taxon>
        <taxon>Sar</taxon>
        <taxon>Stramenopiles</taxon>
        <taxon>Oomycota</taxon>
        <taxon>Peronosporomycetes</taxon>
        <taxon>Peronosporales</taxon>
        <taxon>Peronosporaceae</taxon>
        <taxon>Phytophthora</taxon>
    </lineage>
</organism>
<proteinExistence type="inferred from homology"/>
<evidence type="ECO:0000256" key="2">
    <source>
        <dbReference type="ARBA" id="ARBA00010400"/>
    </source>
</evidence>
<comment type="subcellular location">
    <subcellularLocation>
        <location evidence="1 5">Secreted</location>
    </subcellularLocation>
</comment>
<feature type="chain" id="PRO_5044948154" description="RxLR effector protein" evidence="5">
    <location>
        <begin position="21"/>
        <end position="234"/>
    </location>
</feature>
<keyword evidence="3 5" id="KW-0964">Secreted</keyword>
<comment type="similarity">
    <text evidence="2 5">Belongs to the RxLR effector family.</text>
</comment>
<feature type="domain" description="RXLR phytopathogen effector protein WY-domain" evidence="6">
    <location>
        <begin position="134"/>
        <end position="183"/>
    </location>
</feature>
<evidence type="ECO:0000313" key="10">
    <source>
        <dbReference type="Proteomes" id="UP000488956"/>
    </source>
</evidence>
<dbReference type="EMBL" id="QXGC01003138">
    <property type="protein sequence ID" value="KAE9178275.1"/>
    <property type="molecule type" value="Genomic_DNA"/>
</dbReference>
<sequence length="234" mass="26430">MRVQCLVLLVLVLFCAGSHAAEAPVRSEQATSSAVTTRLLRSHEAATVDDTGNAITAGGEERAPNGAYVSRLAEADRKVWRLRKFDMTLTQKNWLSLGKDPEYIFNLFHTNHNTWAKIDHNKKTTQWFRFVEGYRAKWGAGSFPDYRIYQLLRSKVPEAKLATVFQALKEIPDLKSLGETMQNYQLKLWVSRGETQVSVAKMLNLPHTSPLAERGANDDILRAFTTMFEKTVGL</sequence>
<evidence type="ECO:0000313" key="7">
    <source>
        <dbReference type="EMBL" id="KAE9071013.1"/>
    </source>
</evidence>
<evidence type="ECO:0000313" key="9">
    <source>
        <dbReference type="Proteomes" id="UP000476176"/>
    </source>
</evidence>
<dbReference type="InterPro" id="IPR031825">
    <property type="entry name" value="RXLR"/>
</dbReference>
<evidence type="ECO:0000256" key="3">
    <source>
        <dbReference type="ARBA" id="ARBA00022525"/>
    </source>
</evidence>
<dbReference type="Pfam" id="PF18634">
    <property type="entry name" value="RXLR_WY"/>
    <property type="match status" value="1"/>
</dbReference>
<accession>A0A6G0JYJ4</accession>
<dbReference type="EMBL" id="QXFX01003129">
    <property type="protein sequence ID" value="KAE9071013.1"/>
    <property type="molecule type" value="Genomic_DNA"/>
</dbReference>
<evidence type="ECO:0000256" key="5">
    <source>
        <dbReference type="RuleBase" id="RU367124"/>
    </source>
</evidence>
<evidence type="ECO:0000256" key="1">
    <source>
        <dbReference type="ARBA" id="ARBA00004613"/>
    </source>
</evidence>
<dbReference type="AlphaFoldDB" id="A0A6G0JYJ4"/>
<name>A0A6G0JYJ4_9STRA</name>
<comment type="domain">
    <text evidence="5">The RxLR-dEER motif acts to carry the protein into the host cell cytoplasm through binding to cell surface phosphatidylinositol-3-phosphate.</text>
</comment>
<dbReference type="Proteomes" id="UP000488956">
    <property type="component" value="Unassembled WGS sequence"/>
</dbReference>
<dbReference type="Pfam" id="PF16810">
    <property type="entry name" value="RXLR"/>
    <property type="match status" value="1"/>
</dbReference>
<protein>
    <recommendedName>
        <fullName evidence="5">RxLR effector protein</fullName>
    </recommendedName>
</protein>